<dbReference type="InterPro" id="IPR014710">
    <property type="entry name" value="RmlC-like_jellyroll"/>
</dbReference>
<dbReference type="STRING" id="1076935.U4LU91"/>
<evidence type="ECO:0000313" key="5">
    <source>
        <dbReference type="Proteomes" id="UP000018144"/>
    </source>
</evidence>
<dbReference type="eggNOG" id="ENOG502R6B0">
    <property type="taxonomic scope" value="Eukaryota"/>
</dbReference>
<dbReference type="AlphaFoldDB" id="U4LU91"/>
<keyword evidence="1" id="KW-0223">Dioxygenase</keyword>
<reference evidence="4 5" key="1">
    <citation type="journal article" date="2013" name="PLoS Genet.">
        <title>The genome and development-dependent transcriptomes of Pyronema confluens: a window into fungal evolution.</title>
        <authorList>
            <person name="Traeger S."/>
            <person name="Altegoer F."/>
            <person name="Freitag M."/>
            <person name="Gabaldon T."/>
            <person name="Kempken F."/>
            <person name="Kumar A."/>
            <person name="Marcet-Houben M."/>
            <person name="Poggeler S."/>
            <person name="Stajich J.E."/>
            <person name="Nowrousian M."/>
        </authorList>
    </citation>
    <scope>NUCLEOTIDE SEQUENCE [LARGE SCALE GENOMIC DNA]</scope>
    <source>
        <strain evidence="5">CBS 100304</strain>
        <tissue evidence="4">Vegetative mycelium</tissue>
    </source>
</reference>
<dbReference type="OrthoDB" id="2205143at2759"/>
<evidence type="ECO:0000259" key="3">
    <source>
        <dbReference type="Pfam" id="PF07883"/>
    </source>
</evidence>
<dbReference type="CDD" id="cd06992">
    <property type="entry name" value="cupin_GDO-like_C"/>
    <property type="match status" value="1"/>
</dbReference>
<dbReference type="PANTHER" id="PTHR41517:SF1">
    <property type="entry name" value="CUPIN"/>
    <property type="match status" value="1"/>
</dbReference>
<dbReference type="CDD" id="cd02216">
    <property type="entry name" value="cupin_GDO-like_N"/>
    <property type="match status" value="1"/>
</dbReference>
<evidence type="ECO:0000256" key="1">
    <source>
        <dbReference type="ARBA" id="ARBA00022964"/>
    </source>
</evidence>
<dbReference type="Pfam" id="PF07883">
    <property type="entry name" value="Cupin_2"/>
    <property type="match status" value="1"/>
</dbReference>
<dbReference type="Proteomes" id="UP000018144">
    <property type="component" value="Unassembled WGS sequence"/>
</dbReference>
<dbReference type="InterPro" id="IPR047183">
    <property type="entry name" value="GDO-like"/>
</dbReference>
<accession>U4LU91</accession>
<dbReference type="SUPFAM" id="SSF51182">
    <property type="entry name" value="RmlC-like cupins"/>
    <property type="match status" value="1"/>
</dbReference>
<dbReference type="PANTHER" id="PTHR41517">
    <property type="entry name" value="1,2-DIOXYGENASE PROTEIN-RELATED"/>
    <property type="match status" value="1"/>
</dbReference>
<evidence type="ECO:0000256" key="2">
    <source>
        <dbReference type="ARBA" id="ARBA00023002"/>
    </source>
</evidence>
<protein>
    <recommendedName>
        <fullName evidence="3">Cupin type-2 domain-containing protein</fullName>
    </recommendedName>
</protein>
<dbReference type="GO" id="GO:0051213">
    <property type="term" value="F:dioxygenase activity"/>
    <property type="evidence" value="ECO:0007669"/>
    <property type="project" value="UniProtKB-KW"/>
</dbReference>
<dbReference type="InterPro" id="IPR011051">
    <property type="entry name" value="RmlC_Cupin_sf"/>
</dbReference>
<dbReference type="OMA" id="ANKIEPW"/>
<gene>
    <name evidence="4" type="ORF">PCON_01337</name>
</gene>
<organism evidence="4 5">
    <name type="scientific">Pyronema omphalodes (strain CBS 100304)</name>
    <name type="common">Pyronema confluens</name>
    <dbReference type="NCBI Taxonomy" id="1076935"/>
    <lineage>
        <taxon>Eukaryota</taxon>
        <taxon>Fungi</taxon>
        <taxon>Dikarya</taxon>
        <taxon>Ascomycota</taxon>
        <taxon>Pezizomycotina</taxon>
        <taxon>Pezizomycetes</taxon>
        <taxon>Pezizales</taxon>
        <taxon>Pyronemataceae</taxon>
        <taxon>Pyronema</taxon>
    </lineage>
</organism>
<name>U4LU91_PYROM</name>
<keyword evidence="5" id="KW-1185">Reference proteome</keyword>
<keyword evidence="2" id="KW-0560">Oxidoreductase</keyword>
<dbReference type="Gene3D" id="2.60.120.10">
    <property type="entry name" value="Jelly Rolls"/>
    <property type="match status" value="1"/>
</dbReference>
<proteinExistence type="predicted"/>
<evidence type="ECO:0000313" key="4">
    <source>
        <dbReference type="EMBL" id="CCX33495.1"/>
    </source>
</evidence>
<sequence length="321" mass="36316">MSPTTNETSAAAEAYISTLPPHHVQPLWTVMNAMVPPMPNPKAIPFLWNYKELRPLLLQSGEVVGAEEAERRVLMLVNPTCKAPQTTDTLYAGLQLILPNETAPAHRHTAFALRFIIEGSRGFTAVEGKKIYMSRGDVILTPSWTWHDHGHEGEGPMIWLDGLDLPMYQFIPGNFAQGYHDSRYPSTPVDESPSKFPWAPVQESLDAQKGDYAEVEYMHEDGGRLSRIIGGHAERINAGTTSPMRKETSSFVFHVYQGKGYTLVGEGEEQKKLQWEQSDTFAVPHWKRIQHVVEQGEDAYLFSFSDRPLMMNLGMWRKEEF</sequence>
<dbReference type="EMBL" id="HF936132">
    <property type="protein sequence ID" value="CCX33495.1"/>
    <property type="molecule type" value="Genomic_DNA"/>
</dbReference>
<feature type="domain" description="Cupin type-2" evidence="3">
    <location>
        <begin position="94"/>
        <end position="161"/>
    </location>
</feature>
<dbReference type="InterPro" id="IPR013096">
    <property type="entry name" value="Cupin_2"/>
</dbReference>